<reference evidence="2" key="1">
    <citation type="journal article" date="2004" name="Nature">
        <title>Genome duplication in the teleost fish Tetraodon nigroviridis reveals the early vertebrate proto-karyotype.</title>
        <authorList>
            <person name="Jaillon O."/>
            <person name="Aury J.-M."/>
            <person name="Brunet F."/>
            <person name="Petit J.-L."/>
            <person name="Stange-Thomann N."/>
            <person name="Mauceli E."/>
            <person name="Bouneau L."/>
            <person name="Fischer C."/>
            <person name="Ozouf-Costaz C."/>
            <person name="Bernot A."/>
            <person name="Nicaud S."/>
            <person name="Jaffe D."/>
            <person name="Fisher S."/>
            <person name="Lutfalla G."/>
            <person name="Dossat C."/>
            <person name="Segurens B."/>
            <person name="Dasilva C."/>
            <person name="Salanoubat M."/>
            <person name="Levy M."/>
            <person name="Boudet N."/>
            <person name="Castellano S."/>
            <person name="Anthouard V."/>
            <person name="Jubin C."/>
            <person name="Castelli V."/>
            <person name="Katinka M."/>
            <person name="Vacherie B."/>
            <person name="Biemont C."/>
            <person name="Skalli Z."/>
            <person name="Cattolico L."/>
            <person name="Poulain J."/>
            <person name="De Berardinis V."/>
            <person name="Cruaud C."/>
            <person name="Duprat S."/>
            <person name="Brottier P."/>
            <person name="Coutanceau J.-P."/>
            <person name="Gouzy J."/>
            <person name="Parra G."/>
            <person name="Lardier G."/>
            <person name="Chapple C."/>
            <person name="McKernan K.J."/>
            <person name="McEwan P."/>
            <person name="Bosak S."/>
            <person name="Kellis M."/>
            <person name="Volff J.-N."/>
            <person name="Guigo R."/>
            <person name="Zody M.C."/>
            <person name="Mesirov J."/>
            <person name="Lindblad-Toh K."/>
            <person name="Birren B."/>
            <person name="Nusbaum C."/>
            <person name="Kahn D."/>
            <person name="Robinson-Rechavi M."/>
            <person name="Laudet V."/>
            <person name="Schachter V."/>
            <person name="Quetier F."/>
            <person name="Saurin W."/>
            <person name="Scarpelli C."/>
            <person name="Wincker P."/>
            <person name="Lander E.S."/>
            <person name="Weissenbach J."/>
            <person name="Roest Crollius H."/>
        </authorList>
    </citation>
    <scope>NUCLEOTIDE SEQUENCE [LARGE SCALE GENOMIC DNA]</scope>
</reference>
<evidence type="ECO:0000256" key="1">
    <source>
        <dbReference type="SAM" id="MobiDB-lite"/>
    </source>
</evidence>
<organism evidence="2">
    <name type="scientific">Tetraodon nigroviridis</name>
    <name type="common">Spotted green pufferfish</name>
    <name type="synonym">Chelonodon nigroviridis</name>
    <dbReference type="NCBI Taxonomy" id="99883"/>
    <lineage>
        <taxon>Eukaryota</taxon>
        <taxon>Metazoa</taxon>
        <taxon>Chordata</taxon>
        <taxon>Craniata</taxon>
        <taxon>Vertebrata</taxon>
        <taxon>Euteleostomi</taxon>
        <taxon>Actinopterygii</taxon>
        <taxon>Neopterygii</taxon>
        <taxon>Teleostei</taxon>
        <taxon>Neoteleostei</taxon>
        <taxon>Acanthomorphata</taxon>
        <taxon>Eupercaria</taxon>
        <taxon>Tetraodontiformes</taxon>
        <taxon>Tetradontoidea</taxon>
        <taxon>Tetraodontidae</taxon>
        <taxon>Tetraodon</taxon>
    </lineage>
</organism>
<feature type="region of interest" description="Disordered" evidence="1">
    <location>
        <begin position="61"/>
        <end position="89"/>
    </location>
</feature>
<accession>Q4T2Q8</accession>
<name>Q4T2Q8_TETNG</name>
<evidence type="ECO:0000313" key="2">
    <source>
        <dbReference type="EMBL" id="CAF92824.1"/>
    </source>
</evidence>
<dbReference type="AlphaFoldDB" id="Q4T2Q8"/>
<proteinExistence type="predicted"/>
<reference evidence="2" key="2">
    <citation type="submission" date="2004-02" db="EMBL/GenBank/DDBJ databases">
        <authorList>
            <consortium name="Genoscope"/>
            <consortium name="Whitehead Institute Centre for Genome Research"/>
        </authorList>
    </citation>
    <scope>NUCLEOTIDE SEQUENCE</scope>
</reference>
<sequence length="110" mass="11626">MHQLYQGERRVGRSQCPNSPTDSLAIAATTRLRSPHLLSLFIANTNQPSRQISPIEPATTWTSACSHPPGTAVPSTIAPPTKPLPLNQAPPTLSMAVSASPGVLLKHSSI</sequence>
<dbReference type="KEGG" id="tng:GSTEN00008227G001"/>
<dbReference type="EMBL" id="CAAE01010211">
    <property type="protein sequence ID" value="CAF92824.1"/>
    <property type="molecule type" value="Genomic_DNA"/>
</dbReference>
<comment type="caution">
    <text evidence="2">The sequence shown here is derived from an EMBL/GenBank/DDBJ whole genome shotgun (WGS) entry which is preliminary data.</text>
</comment>
<protein>
    <submittedName>
        <fullName evidence="2">(spotted green pufferfish) hypothetical protein</fullName>
    </submittedName>
</protein>
<gene>
    <name evidence="2" type="ORF">GSTENG00008227001</name>
</gene>
<feature type="region of interest" description="Disordered" evidence="1">
    <location>
        <begin position="1"/>
        <end position="21"/>
    </location>
</feature>